<protein>
    <recommendedName>
        <fullName evidence="4">Small multi-drug export protein</fullName>
    </recommendedName>
</protein>
<organism evidence="2 3">
    <name type="scientific">Pyxidicoccus parkwayensis</name>
    <dbReference type="NCBI Taxonomy" id="2813578"/>
    <lineage>
        <taxon>Bacteria</taxon>
        <taxon>Pseudomonadati</taxon>
        <taxon>Myxococcota</taxon>
        <taxon>Myxococcia</taxon>
        <taxon>Myxococcales</taxon>
        <taxon>Cystobacterineae</taxon>
        <taxon>Myxococcaceae</taxon>
        <taxon>Pyxidicoccus</taxon>
    </lineage>
</organism>
<sequence length="139" mass="14883">MLSFALVAASPLGGIFAAVPLGVLGFGYPAWGVAAACVPLGYAQVVVVDLTWDGLERWDWWRRLLRRPRSELVQRLLSSCGGFWSTAVLVPLIGPWAVMGLMRVAGVPQRRVAMPILFALAVLSAGLSLVCVVAPQALR</sequence>
<dbReference type="Proteomes" id="UP000662747">
    <property type="component" value="Chromosome"/>
</dbReference>
<gene>
    <name evidence="2" type="ORF">JY651_27905</name>
</gene>
<keyword evidence="1" id="KW-0472">Membrane</keyword>
<dbReference type="EMBL" id="CP071090">
    <property type="protein sequence ID" value="QSQ19169.1"/>
    <property type="molecule type" value="Genomic_DNA"/>
</dbReference>
<evidence type="ECO:0000313" key="3">
    <source>
        <dbReference type="Proteomes" id="UP000662747"/>
    </source>
</evidence>
<keyword evidence="3" id="KW-1185">Reference proteome</keyword>
<keyword evidence="1" id="KW-1133">Transmembrane helix</keyword>
<evidence type="ECO:0000256" key="1">
    <source>
        <dbReference type="SAM" id="Phobius"/>
    </source>
</evidence>
<name>A0ABX7NJZ9_9BACT</name>
<reference evidence="2 3" key="1">
    <citation type="submission" date="2021-02" db="EMBL/GenBank/DDBJ databases">
        <title>De Novo genome assembly of isolated myxobacteria.</title>
        <authorList>
            <person name="Stevens D.C."/>
        </authorList>
    </citation>
    <scope>NUCLEOTIDE SEQUENCE [LARGE SCALE GENOMIC DNA]</scope>
    <source>
        <strain evidence="3">SCPEA02</strain>
    </source>
</reference>
<evidence type="ECO:0000313" key="2">
    <source>
        <dbReference type="EMBL" id="QSQ19169.1"/>
    </source>
</evidence>
<accession>A0ABX7NJZ9</accession>
<feature type="transmembrane region" description="Helical" evidence="1">
    <location>
        <begin position="116"/>
        <end position="138"/>
    </location>
</feature>
<proteinExistence type="predicted"/>
<evidence type="ECO:0008006" key="4">
    <source>
        <dbReference type="Google" id="ProtNLM"/>
    </source>
</evidence>
<keyword evidence="1" id="KW-0812">Transmembrane</keyword>
<feature type="transmembrane region" description="Helical" evidence="1">
    <location>
        <begin position="76"/>
        <end position="96"/>
    </location>
</feature>
<dbReference type="RefSeq" id="WP_206720757.1">
    <property type="nucleotide sequence ID" value="NZ_CP071090.1"/>
</dbReference>